<dbReference type="Pfam" id="PF00975">
    <property type="entry name" value="Thioesterase"/>
    <property type="match status" value="1"/>
</dbReference>
<dbReference type="InterPro" id="IPR001031">
    <property type="entry name" value="Thioesterase"/>
</dbReference>
<comment type="similarity">
    <text evidence="1">Belongs to the thioesterase family.</text>
</comment>
<dbReference type="RefSeq" id="WP_141632628.1">
    <property type="nucleotide sequence ID" value="NZ_VIGB01000003.1"/>
</dbReference>
<dbReference type="PANTHER" id="PTHR11487">
    <property type="entry name" value="THIOESTERASE"/>
    <property type="match status" value="1"/>
</dbReference>
<name>A0A540VYR0_9ACTN</name>
<feature type="domain" description="Thioesterase" evidence="2">
    <location>
        <begin position="22"/>
        <end position="235"/>
    </location>
</feature>
<protein>
    <submittedName>
        <fullName evidence="3">Thioesterase</fullName>
    </submittedName>
</protein>
<dbReference type="Proteomes" id="UP000319103">
    <property type="component" value="Unassembled WGS sequence"/>
</dbReference>
<dbReference type="Gene3D" id="3.40.50.1820">
    <property type="entry name" value="alpha/beta hydrolase"/>
    <property type="match status" value="1"/>
</dbReference>
<dbReference type="GO" id="GO:0008610">
    <property type="term" value="P:lipid biosynthetic process"/>
    <property type="evidence" value="ECO:0007669"/>
    <property type="project" value="TreeGrafter"/>
</dbReference>
<dbReference type="InterPro" id="IPR029058">
    <property type="entry name" value="AB_hydrolase_fold"/>
</dbReference>
<dbReference type="InterPro" id="IPR012223">
    <property type="entry name" value="TEII"/>
</dbReference>
<dbReference type="PANTHER" id="PTHR11487:SF0">
    <property type="entry name" value="S-ACYL FATTY ACID SYNTHASE THIOESTERASE, MEDIUM CHAIN"/>
    <property type="match status" value="1"/>
</dbReference>
<dbReference type="EMBL" id="VIGB01000003">
    <property type="protein sequence ID" value="TQF01906.1"/>
    <property type="molecule type" value="Genomic_DNA"/>
</dbReference>
<keyword evidence="4" id="KW-1185">Reference proteome</keyword>
<evidence type="ECO:0000256" key="1">
    <source>
        <dbReference type="ARBA" id="ARBA00007169"/>
    </source>
</evidence>
<sequence length="256" mass="27370">MCAEMGGSWLMDWPAPPAVPVLLCVPPAGAGCGRFRSWQQTLAGVAQVIGIQPPGRENRWLDPMPESVAEAVAELSAQVAEYVGPARPVVVFGHSFGGLLGYELARTLRAERTARVTALVVSACRPPAHWHGAGRGIAEDEAALNRLFDTGGPDVAALDPDTRELLLEVLRRDARLSLGYRHDGTPVLDVPIHAWGGDGDDTVTPEQLDGWPRYSELACHRRQFPGGHHFALHTPELVLPLLAELLAAGSTAGGRP</sequence>
<accession>A0A540VYR0</accession>
<evidence type="ECO:0000313" key="4">
    <source>
        <dbReference type="Proteomes" id="UP000319103"/>
    </source>
</evidence>
<gene>
    <name evidence="3" type="ORF">E6W39_06030</name>
</gene>
<reference evidence="3 4" key="1">
    <citation type="submission" date="2019-06" db="EMBL/GenBank/DDBJ databases">
        <title>Description of Kitasatospora acidophila sp. nov. isolated from pine grove soil, and reclassification of Streptomyces novaecaesareae to Kitasatospora novaeceasareae comb. nov.</title>
        <authorList>
            <person name="Kim M.J."/>
        </authorList>
    </citation>
    <scope>NUCLEOTIDE SEQUENCE [LARGE SCALE GENOMIC DNA]</scope>
    <source>
        <strain evidence="3 4">MMS16-CNU292</strain>
    </source>
</reference>
<dbReference type="AlphaFoldDB" id="A0A540VYR0"/>
<evidence type="ECO:0000313" key="3">
    <source>
        <dbReference type="EMBL" id="TQF01906.1"/>
    </source>
</evidence>
<organism evidence="3 4">
    <name type="scientific">Kitasatospora acidiphila</name>
    <dbReference type="NCBI Taxonomy" id="2567942"/>
    <lineage>
        <taxon>Bacteria</taxon>
        <taxon>Bacillati</taxon>
        <taxon>Actinomycetota</taxon>
        <taxon>Actinomycetes</taxon>
        <taxon>Kitasatosporales</taxon>
        <taxon>Streptomycetaceae</taxon>
        <taxon>Kitasatospora</taxon>
    </lineage>
</organism>
<proteinExistence type="inferred from homology"/>
<evidence type="ECO:0000259" key="2">
    <source>
        <dbReference type="Pfam" id="PF00975"/>
    </source>
</evidence>
<dbReference type="OrthoDB" id="3872750at2"/>
<dbReference type="SUPFAM" id="SSF53474">
    <property type="entry name" value="alpha/beta-Hydrolases"/>
    <property type="match status" value="1"/>
</dbReference>
<comment type="caution">
    <text evidence="3">The sequence shown here is derived from an EMBL/GenBank/DDBJ whole genome shotgun (WGS) entry which is preliminary data.</text>
</comment>